<evidence type="ECO:0000256" key="3">
    <source>
        <dbReference type="ARBA" id="ARBA00022692"/>
    </source>
</evidence>
<keyword evidence="4 6" id="KW-1133">Transmembrane helix</keyword>
<feature type="transmembrane region" description="Helical" evidence="6">
    <location>
        <begin position="147"/>
        <end position="167"/>
    </location>
</feature>
<keyword evidence="3 6" id="KW-0812">Transmembrane</keyword>
<dbReference type="PIRSF" id="PIRSF006324">
    <property type="entry name" value="LeuE"/>
    <property type="match status" value="1"/>
</dbReference>
<evidence type="ECO:0000256" key="1">
    <source>
        <dbReference type="ARBA" id="ARBA00004651"/>
    </source>
</evidence>
<dbReference type="EMBL" id="JBHRYN010000007">
    <property type="protein sequence ID" value="MFC3700877.1"/>
    <property type="molecule type" value="Genomic_DNA"/>
</dbReference>
<keyword evidence="2" id="KW-1003">Cell membrane</keyword>
<feature type="transmembrane region" description="Helical" evidence="6">
    <location>
        <begin position="40"/>
        <end position="68"/>
    </location>
</feature>
<evidence type="ECO:0000313" key="7">
    <source>
        <dbReference type="EMBL" id="MFC3700877.1"/>
    </source>
</evidence>
<gene>
    <name evidence="7" type="ORF">ACFOND_04420</name>
</gene>
<evidence type="ECO:0000256" key="4">
    <source>
        <dbReference type="ARBA" id="ARBA00022989"/>
    </source>
</evidence>
<reference evidence="8" key="1">
    <citation type="journal article" date="2019" name="Int. J. Syst. Evol. Microbiol.">
        <title>The Global Catalogue of Microorganisms (GCM) 10K type strain sequencing project: providing services to taxonomists for standard genome sequencing and annotation.</title>
        <authorList>
            <consortium name="The Broad Institute Genomics Platform"/>
            <consortium name="The Broad Institute Genome Sequencing Center for Infectious Disease"/>
            <person name="Wu L."/>
            <person name="Ma J."/>
        </authorList>
    </citation>
    <scope>NUCLEOTIDE SEQUENCE [LARGE SCALE GENOMIC DNA]</scope>
    <source>
        <strain evidence="8">CECT 8288</strain>
    </source>
</reference>
<dbReference type="Pfam" id="PF01810">
    <property type="entry name" value="LysE"/>
    <property type="match status" value="1"/>
</dbReference>
<keyword evidence="8" id="KW-1185">Reference proteome</keyword>
<evidence type="ECO:0000256" key="5">
    <source>
        <dbReference type="ARBA" id="ARBA00023136"/>
    </source>
</evidence>
<proteinExistence type="predicted"/>
<sequence>MTLAAWLSIVGICALGAMSPGPSLAVVLKHTLNGGKKQGYIAAVTHGIGVGLYAIACISGLAFVLIASEWAFTLLQWAGAAYLAWMGIKGLTSKSNPNQKLADVTATQAAKDGFFIVFFNPKIAVFFIALFSQVIGPETSLLGKAVYATTAMLIDMGWYLIVAWMFSNERWLEKLQQKATLLDRIFGVILLALAGKLAFSLG</sequence>
<feature type="transmembrane region" description="Helical" evidence="6">
    <location>
        <begin position="179"/>
        <end position="199"/>
    </location>
</feature>
<organism evidence="7 8">
    <name type="scientific">Reinekea marina</name>
    <dbReference type="NCBI Taxonomy" id="1310421"/>
    <lineage>
        <taxon>Bacteria</taxon>
        <taxon>Pseudomonadati</taxon>
        <taxon>Pseudomonadota</taxon>
        <taxon>Gammaproteobacteria</taxon>
        <taxon>Oceanospirillales</taxon>
        <taxon>Saccharospirillaceae</taxon>
        <taxon>Reinekea</taxon>
    </lineage>
</organism>
<dbReference type="RefSeq" id="WP_290280419.1">
    <property type="nucleotide sequence ID" value="NZ_JAUFQI010000001.1"/>
</dbReference>
<dbReference type="PANTHER" id="PTHR30086">
    <property type="entry name" value="ARGININE EXPORTER PROTEIN ARGO"/>
    <property type="match status" value="1"/>
</dbReference>
<feature type="transmembrane region" description="Helical" evidence="6">
    <location>
        <begin position="74"/>
        <end position="92"/>
    </location>
</feature>
<feature type="transmembrane region" description="Helical" evidence="6">
    <location>
        <begin position="6"/>
        <end position="28"/>
    </location>
</feature>
<dbReference type="Proteomes" id="UP001595710">
    <property type="component" value="Unassembled WGS sequence"/>
</dbReference>
<name>A0ABV7WP89_9GAMM</name>
<evidence type="ECO:0000256" key="6">
    <source>
        <dbReference type="SAM" id="Phobius"/>
    </source>
</evidence>
<evidence type="ECO:0000256" key="2">
    <source>
        <dbReference type="ARBA" id="ARBA00022475"/>
    </source>
</evidence>
<comment type="subcellular location">
    <subcellularLocation>
        <location evidence="1">Cell membrane</location>
        <topology evidence="1">Multi-pass membrane protein</topology>
    </subcellularLocation>
</comment>
<dbReference type="PANTHER" id="PTHR30086:SF16">
    <property type="entry name" value="AMINO ACID EFFLUX PERMEASE RHTB FAMILY"/>
    <property type="match status" value="1"/>
</dbReference>
<accession>A0ABV7WP89</accession>
<protein>
    <submittedName>
        <fullName evidence="7">LysE family translocator</fullName>
    </submittedName>
</protein>
<keyword evidence="5 6" id="KW-0472">Membrane</keyword>
<evidence type="ECO:0000313" key="8">
    <source>
        <dbReference type="Proteomes" id="UP001595710"/>
    </source>
</evidence>
<comment type="caution">
    <text evidence="7">The sequence shown here is derived from an EMBL/GenBank/DDBJ whole genome shotgun (WGS) entry which is preliminary data.</text>
</comment>
<feature type="transmembrane region" description="Helical" evidence="6">
    <location>
        <begin position="113"/>
        <end position="135"/>
    </location>
</feature>
<dbReference type="InterPro" id="IPR001123">
    <property type="entry name" value="LeuE-type"/>
</dbReference>